<dbReference type="RefSeq" id="YP_009482526.1">
    <property type="nucleotide sequence ID" value="NC_037666.1"/>
</dbReference>
<reference evidence="2" key="1">
    <citation type="journal article" date="2018" name="Nat. Commun.">
        <title>Diversity and evolution of the emerging Pandoraviridae family.</title>
        <authorList>
            <person name="Legendre M."/>
            <person name="Fabre E."/>
            <person name="Poirot O."/>
            <person name="Jeudy S."/>
            <person name="Lartigue A."/>
            <person name="Alempic J.M."/>
            <person name="Beucher L."/>
            <person name="Philippe N."/>
            <person name="Bertaux L."/>
            <person name="Christo-Foroux E."/>
            <person name="Labadie K."/>
            <person name="Coute Y."/>
            <person name="Abergel C."/>
            <person name="Claverie J.M."/>
        </authorList>
    </citation>
    <scope>NUCLEOTIDE SEQUENCE [LARGE SCALE GENOMIC DNA]</scope>
    <source>
        <strain evidence="2">Neocaledonia</strain>
    </source>
</reference>
<dbReference type="InterPro" id="IPR011333">
    <property type="entry name" value="SKP1/BTB/POZ_sf"/>
</dbReference>
<name>A0A2U7UDL5_9VIRU</name>
<dbReference type="InterPro" id="IPR003131">
    <property type="entry name" value="T1-type_BTB"/>
</dbReference>
<dbReference type="GeneID" id="36843236"/>
<accession>A0A2U7UDL5</accession>
<sequence length="508" mass="54513">MLDPFPLTLCCCCFSLSHALPFSSLFFALATITFSAKKDILCSPLLLLFYCQQRPARPATRTTCTRKKSATSVHLNQHMRDSPLHGVGEPSADGVPVTVQGSDTAPHGHVSHGAPADVIRTSQQHNDLVDLNVSGTRMTVLRSTLCAGPPTSILRRMFDTDDVDTTSLWRPPVRDGAFYLNYDPRHFAAIINALRYGADVARFGDVADVACVRGLAAYLGLYDIEAECAYAVGRIDDTFDPDAHATISFIFEDSLGDGDHRLGVGCLPATVRVPRRWRASRALDAIADALDMRRTHLRFYTAYTNTTVLHGVYGPWSRDRLSIGAPIDPAPTSTVHQFPWARHAECIVFVARAPVASRVALCKIYDAASPYTGGDSNIGCDLLLRPGVRPLVFCLPPAGAAACDVVKAACVRAGVGVTEVVAAYIEHQGSSVDFTRLAFPATSLNADDDGDDDDDGEVIANHMPHGEALMLFVGSSPLPNASSLSNLLETLSDVWMGAGPVDGDADSA</sequence>
<dbReference type="SUPFAM" id="SSF54695">
    <property type="entry name" value="POZ domain"/>
    <property type="match status" value="1"/>
</dbReference>
<evidence type="ECO:0000259" key="1">
    <source>
        <dbReference type="Pfam" id="PF02214"/>
    </source>
</evidence>
<gene>
    <name evidence="2" type="ORF">pneo_cds_916</name>
</gene>
<dbReference type="KEGG" id="vg:36843236"/>
<evidence type="ECO:0000313" key="2">
    <source>
        <dbReference type="EMBL" id="AVK76523.1"/>
    </source>
</evidence>
<dbReference type="Proteomes" id="UP000249287">
    <property type="component" value="Segment"/>
</dbReference>
<protein>
    <submittedName>
        <fullName evidence="2">BTB/POZ domain containing protein</fullName>
    </submittedName>
</protein>
<feature type="domain" description="Potassium channel tetramerisation-type BTB" evidence="1">
    <location>
        <begin position="129"/>
        <end position="203"/>
    </location>
</feature>
<organism evidence="2">
    <name type="scientific">Pandoravirus neocaledonia</name>
    <dbReference type="NCBI Taxonomy" id="2107708"/>
    <lineage>
        <taxon>Viruses</taxon>
        <taxon>Pandoravirus</taxon>
    </lineage>
</organism>
<proteinExistence type="predicted"/>
<dbReference type="EMBL" id="MG011690">
    <property type="protein sequence ID" value="AVK76523.1"/>
    <property type="molecule type" value="Genomic_DNA"/>
</dbReference>
<dbReference type="Pfam" id="PF02214">
    <property type="entry name" value="BTB_2"/>
    <property type="match status" value="1"/>
</dbReference>
<dbReference type="Gene3D" id="3.30.710.10">
    <property type="entry name" value="Potassium Channel Kv1.1, Chain A"/>
    <property type="match status" value="1"/>
</dbReference>
<dbReference type="GO" id="GO:0051260">
    <property type="term" value="P:protein homooligomerization"/>
    <property type="evidence" value="ECO:0007669"/>
    <property type="project" value="InterPro"/>
</dbReference>